<comment type="caution">
    <text evidence="5">The sequence shown here is derived from an EMBL/GenBank/DDBJ whole genome shotgun (WGS) entry which is preliminary data.</text>
</comment>
<accession>A0AA37WL26</accession>
<dbReference type="InterPro" id="IPR005467">
    <property type="entry name" value="His_kinase_dom"/>
</dbReference>
<dbReference type="InterPro" id="IPR003661">
    <property type="entry name" value="HisK_dim/P_dom"/>
</dbReference>
<keyword evidence="6" id="KW-1185">Reference proteome</keyword>
<dbReference type="SMART" id="SM00387">
    <property type="entry name" value="HATPase_c"/>
    <property type="match status" value="1"/>
</dbReference>
<dbReference type="PANTHER" id="PTHR43065">
    <property type="entry name" value="SENSOR HISTIDINE KINASE"/>
    <property type="match status" value="1"/>
</dbReference>
<keyword evidence="5" id="KW-0808">Transferase</keyword>
<feature type="domain" description="Histidine kinase" evidence="4">
    <location>
        <begin position="71"/>
        <end position="315"/>
    </location>
</feature>
<dbReference type="InterPro" id="IPR036890">
    <property type="entry name" value="HATPase_C_sf"/>
</dbReference>
<evidence type="ECO:0000256" key="3">
    <source>
        <dbReference type="ARBA" id="ARBA00022553"/>
    </source>
</evidence>
<dbReference type="Pfam" id="PF02518">
    <property type="entry name" value="HATPase_c"/>
    <property type="match status" value="1"/>
</dbReference>
<dbReference type="SUPFAM" id="SSF47384">
    <property type="entry name" value="Homodimeric domain of signal transducing histidine kinase"/>
    <property type="match status" value="1"/>
</dbReference>
<evidence type="ECO:0000259" key="4">
    <source>
        <dbReference type="PROSITE" id="PS50109"/>
    </source>
</evidence>
<protein>
    <recommendedName>
        <fullName evidence="2">histidine kinase</fullName>
        <ecNumber evidence="2">2.7.13.3</ecNumber>
    </recommendedName>
</protein>
<evidence type="ECO:0000313" key="5">
    <source>
        <dbReference type="EMBL" id="GLS24785.1"/>
    </source>
</evidence>
<reference evidence="5 6" key="1">
    <citation type="journal article" date="2014" name="Int. J. Syst. Evol. Microbiol.">
        <title>Complete genome sequence of Corynebacterium casei LMG S-19264T (=DSM 44701T), isolated from a smear-ripened cheese.</title>
        <authorList>
            <consortium name="US DOE Joint Genome Institute (JGI-PGF)"/>
            <person name="Walter F."/>
            <person name="Albersmeier A."/>
            <person name="Kalinowski J."/>
            <person name="Ruckert C."/>
        </authorList>
    </citation>
    <scope>NUCLEOTIDE SEQUENCE [LARGE SCALE GENOMIC DNA]</scope>
    <source>
        <strain evidence="5 6">NBRC 110095</strain>
    </source>
</reference>
<name>A0AA37WL26_9GAMM</name>
<dbReference type="EC" id="2.7.13.3" evidence="2"/>
<organism evidence="5 6">
    <name type="scientific">Marinibactrum halimedae</name>
    <dbReference type="NCBI Taxonomy" id="1444977"/>
    <lineage>
        <taxon>Bacteria</taxon>
        <taxon>Pseudomonadati</taxon>
        <taxon>Pseudomonadota</taxon>
        <taxon>Gammaproteobacteria</taxon>
        <taxon>Cellvibrionales</taxon>
        <taxon>Cellvibrionaceae</taxon>
        <taxon>Marinibactrum</taxon>
    </lineage>
</organism>
<keyword evidence="3" id="KW-0597">Phosphoprotein</keyword>
<dbReference type="InterPro" id="IPR036097">
    <property type="entry name" value="HisK_dim/P_sf"/>
</dbReference>
<dbReference type="PROSITE" id="PS50109">
    <property type="entry name" value="HIS_KIN"/>
    <property type="match status" value="1"/>
</dbReference>
<dbReference type="Gene3D" id="3.30.565.10">
    <property type="entry name" value="Histidine kinase-like ATPase, C-terminal domain"/>
    <property type="match status" value="1"/>
</dbReference>
<dbReference type="InterPro" id="IPR004358">
    <property type="entry name" value="Sig_transdc_His_kin-like_C"/>
</dbReference>
<dbReference type="AlphaFoldDB" id="A0AA37WL26"/>
<evidence type="ECO:0000256" key="2">
    <source>
        <dbReference type="ARBA" id="ARBA00012438"/>
    </source>
</evidence>
<keyword evidence="5" id="KW-0418">Kinase</keyword>
<evidence type="ECO:0000256" key="1">
    <source>
        <dbReference type="ARBA" id="ARBA00000085"/>
    </source>
</evidence>
<dbReference type="GO" id="GO:0000155">
    <property type="term" value="F:phosphorelay sensor kinase activity"/>
    <property type="evidence" value="ECO:0007669"/>
    <property type="project" value="InterPro"/>
</dbReference>
<dbReference type="CDD" id="cd00082">
    <property type="entry name" value="HisKA"/>
    <property type="match status" value="1"/>
</dbReference>
<proteinExistence type="predicted"/>
<gene>
    <name evidence="5" type="ORF">GCM10007877_04990</name>
</gene>
<dbReference type="EMBL" id="BSPD01000020">
    <property type="protein sequence ID" value="GLS24785.1"/>
    <property type="molecule type" value="Genomic_DNA"/>
</dbReference>
<dbReference type="Proteomes" id="UP001156870">
    <property type="component" value="Unassembled WGS sequence"/>
</dbReference>
<sequence>MDSYDDLLEYKFAYERERAAREESERILERQLRVLYDTNLALEEKNKELLEHKNSQIQIEKLAALGTLSAGIAHEINNPLAFVISNLKNLNKYVDIFINIVNDFKIEPHLDHKHINHILTKSVQQYPRWDIDHIIKDSQTIFSETYEGLERVKNIVLNLKNFSHSEHSVKTETDINKCIESAVTIMQSELNDPSELDIKLYPIPNIQANSTSLSQVFLNFLLNAAYATRSKHTRKMAIHSFRKGTNIYIIVQDNGIGISEEDLNHIFVPFFTTKPMGEGTGLGLSISYGVIQDLGGKIEVVSQEKEGTTFTIGHL</sequence>
<dbReference type="Gene3D" id="1.10.287.130">
    <property type="match status" value="1"/>
</dbReference>
<dbReference type="RefSeq" id="WP_232592391.1">
    <property type="nucleotide sequence ID" value="NZ_BSPD01000020.1"/>
</dbReference>
<dbReference type="InterPro" id="IPR003594">
    <property type="entry name" value="HATPase_dom"/>
</dbReference>
<comment type="catalytic activity">
    <reaction evidence="1">
        <text>ATP + protein L-histidine = ADP + protein N-phospho-L-histidine.</text>
        <dbReference type="EC" id="2.7.13.3"/>
    </reaction>
</comment>
<dbReference type="SUPFAM" id="SSF55874">
    <property type="entry name" value="ATPase domain of HSP90 chaperone/DNA topoisomerase II/histidine kinase"/>
    <property type="match status" value="1"/>
</dbReference>
<dbReference type="PRINTS" id="PR00344">
    <property type="entry name" value="BCTRLSENSOR"/>
</dbReference>
<dbReference type="PANTHER" id="PTHR43065:SF50">
    <property type="entry name" value="HISTIDINE KINASE"/>
    <property type="match status" value="1"/>
</dbReference>
<evidence type="ECO:0000313" key="6">
    <source>
        <dbReference type="Proteomes" id="UP001156870"/>
    </source>
</evidence>